<organism evidence="2 3">
    <name type="scientific">Flavobacterium cupreum</name>
    <dbReference type="NCBI Taxonomy" id="2133766"/>
    <lineage>
        <taxon>Bacteria</taxon>
        <taxon>Pseudomonadati</taxon>
        <taxon>Bacteroidota</taxon>
        <taxon>Flavobacteriia</taxon>
        <taxon>Flavobacteriales</taxon>
        <taxon>Flavobacteriaceae</taxon>
        <taxon>Flavobacterium</taxon>
    </lineage>
</organism>
<evidence type="ECO:0000256" key="1">
    <source>
        <dbReference type="SAM" id="Phobius"/>
    </source>
</evidence>
<reference evidence="3" key="1">
    <citation type="journal article" date="2019" name="Syst. Appl. Microbiol.">
        <title>Flavobacterium circumlabens sp. nov. and Flavobacterium cupreum sp. nov., two psychrotrophic species isolated from Antarctic environmental samples.</title>
        <authorList>
            <person name="Kralova S."/>
            <person name="Busse H.-J."/>
            <person name="Svec P."/>
            <person name="Maslanova I."/>
            <person name="Stankova E."/>
            <person name="Bartak M."/>
            <person name="Sedlacek I."/>
        </authorList>
    </citation>
    <scope>NUCLEOTIDE SEQUENCE [LARGE SCALE GENOMIC DNA]</scope>
    <source>
        <strain evidence="3">CCM 8825</strain>
    </source>
</reference>
<keyword evidence="1" id="KW-1133">Transmembrane helix</keyword>
<keyword evidence="1" id="KW-0472">Membrane</keyword>
<keyword evidence="3" id="KW-1185">Reference proteome</keyword>
<proteinExistence type="predicted"/>
<feature type="transmembrane region" description="Helical" evidence="1">
    <location>
        <begin position="33"/>
        <end position="53"/>
    </location>
</feature>
<dbReference type="Proteomes" id="UP000288102">
    <property type="component" value="Unassembled WGS sequence"/>
</dbReference>
<evidence type="ECO:0000313" key="2">
    <source>
        <dbReference type="EMBL" id="RUT67776.1"/>
    </source>
</evidence>
<gene>
    <name evidence="2" type="ORF">D0817_24600</name>
</gene>
<protein>
    <submittedName>
        <fullName evidence="2">Uncharacterized protein</fullName>
    </submittedName>
</protein>
<sequence length="117" mass="12959">MLLKIHCTVQGKVENLKKSRPLTLNFNIMNTKVLRPALSFSAIAFAVFAAFAFSTAPEKGKLIDVWGHNPLEDCDVTTVKCSNIQNPNVCRVTAGGQQLFDMSSPTQCNVELYRKIN</sequence>
<name>A0A434A086_9FLAO</name>
<evidence type="ECO:0000313" key="3">
    <source>
        <dbReference type="Proteomes" id="UP000288102"/>
    </source>
</evidence>
<keyword evidence="1" id="KW-0812">Transmembrane</keyword>
<comment type="caution">
    <text evidence="2">The sequence shown here is derived from an EMBL/GenBank/DDBJ whole genome shotgun (WGS) entry which is preliminary data.</text>
</comment>
<dbReference type="AlphaFoldDB" id="A0A434A086"/>
<dbReference type="EMBL" id="QWDM01000030">
    <property type="protein sequence ID" value="RUT67776.1"/>
    <property type="molecule type" value="Genomic_DNA"/>
</dbReference>
<accession>A0A434A086</accession>